<dbReference type="AlphaFoldDB" id="A0A9P6DPD6"/>
<evidence type="ECO:0000313" key="1">
    <source>
        <dbReference type="EMBL" id="KAF9505555.1"/>
    </source>
</evidence>
<name>A0A9P6DPD6_9AGAM</name>
<organism evidence="1 2">
    <name type="scientific">Hydnum rufescens UP504</name>
    <dbReference type="NCBI Taxonomy" id="1448309"/>
    <lineage>
        <taxon>Eukaryota</taxon>
        <taxon>Fungi</taxon>
        <taxon>Dikarya</taxon>
        <taxon>Basidiomycota</taxon>
        <taxon>Agaricomycotina</taxon>
        <taxon>Agaricomycetes</taxon>
        <taxon>Cantharellales</taxon>
        <taxon>Hydnaceae</taxon>
        <taxon>Hydnum</taxon>
    </lineage>
</organism>
<evidence type="ECO:0000313" key="2">
    <source>
        <dbReference type="Proteomes" id="UP000886523"/>
    </source>
</evidence>
<sequence length="124" mass="12329">MTALAIRLHNGTSGTGYAKRGRGGGCADTQKQCFQDPHATQGALGGAGGGGGPWGVGRTGGFYNGKMAAPHPSLYWGVVTAPGLLVDGGGGVVRNENFLAIAGKLNLGLNAGNCPVSKASHLLL</sequence>
<dbReference type="Proteomes" id="UP000886523">
    <property type="component" value="Unassembled WGS sequence"/>
</dbReference>
<comment type="caution">
    <text evidence="1">The sequence shown here is derived from an EMBL/GenBank/DDBJ whole genome shotgun (WGS) entry which is preliminary data.</text>
</comment>
<accession>A0A9P6DPD6</accession>
<reference evidence="1" key="1">
    <citation type="journal article" date="2020" name="Nat. Commun.">
        <title>Large-scale genome sequencing of mycorrhizal fungi provides insights into the early evolution of symbiotic traits.</title>
        <authorList>
            <person name="Miyauchi S."/>
            <person name="Kiss E."/>
            <person name="Kuo A."/>
            <person name="Drula E."/>
            <person name="Kohler A."/>
            <person name="Sanchez-Garcia M."/>
            <person name="Morin E."/>
            <person name="Andreopoulos B."/>
            <person name="Barry K.W."/>
            <person name="Bonito G."/>
            <person name="Buee M."/>
            <person name="Carver A."/>
            <person name="Chen C."/>
            <person name="Cichocki N."/>
            <person name="Clum A."/>
            <person name="Culley D."/>
            <person name="Crous P.W."/>
            <person name="Fauchery L."/>
            <person name="Girlanda M."/>
            <person name="Hayes R.D."/>
            <person name="Keri Z."/>
            <person name="LaButti K."/>
            <person name="Lipzen A."/>
            <person name="Lombard V."/>
            <person name="Magnuson J."/>
            <person name="Maillard F."/>
            <person name="Murat C."/>
            <person name="Nolan M."/>
            <person name="Ohm R.A."/>
            <person name="Pangilinan J."/>
            <person name="Pereira M.F."/>
            <person name="Perotto S."/>
            <person name="Peter M."/>
            <person name="Pfister S."/>
            <person name="Riley R."/>
            <person name="Sitrit Y."/>
            <person name="Stielow J.B."/>
            <person name="Szollosi G."/>
            <person name="Zifcakova L."/>
            <person name="Stursova M."/>
            <person name="Spatafora J.W."/>
            <person name="Tedersoo L."/>
            <person name="Vaario L.M."/>
            <person name="Yamada A."/>
            <person name="Yan M."/>
            <person name="Wang P."/>
            <person name="Xu J."/>
            <person name="Bruns T."/>
            <person name="Baldrian P."/>
            <person name="Vilgalys R."/>
            <person name="Dunand C."/>
            <person name="Henrissat B."/>
            <person name="Grigoriev I.V."/>
            <person name="Hibbett D."/>
            <person name="Nagy L.G."/>
            <person name="Martin F.M."/>
        </authorList>
    </citation>
    <scope>NUCLEOTIDE SEQUENCE</scope>
    <source>
        <strain evidence="1">UP504</strain>
    </source>
</reference>
<dbReference type="EMBL" id="MU129147">
    <property type="protein sequence ID" value="KAF9505555.1"/>
    <property type="molecule type" value="Genomic_DNA"/>
</dbReference>
<proteinExistence type="predicted"/>
<protein>
    <submittedName>
        <fullName evidence="1">Uncharacterized protein</fullName>
    </submittedName>
</protein>
<keyword evidence="2" id="KW-1185">Reference proteome</keyword>
<gene>
    <name evidence="1" type="ORF">BS47DRAFT_1367995</name>
</gene>